<sequence length="420" mass="47250">MLQRFFKVKESYQDMVICYVNVDTFVGQECLVHTVDGERIRGEIMKIAGHQIEIKLLQPGTVQRNGKVEIPYRRFCFPMNEDALIGKVINCYGESLYGDAYLEKNKEYFDLPISIEPIPLKNRASIEKVFPTKLKIIDGLFTIGEGQRVGLFAPAGAGKTTTVSIMANNMDADVVIFAMIGERAREVVEFLEGEIGPEVIRKAITIVSTSEANPLEKVRSGLVAVSIARYFMEQGKKVVLYFDSLTRFARAQAMLDGTPIQGGIPIGVSLALSRLVESCGNSVYGSVTGIFTVLIETDIDSDPIAHEVKSLIDGHLVYSTMIASTGRYPAIDVLKSKSRLQNKIQDKRYVQMSERIKDMVYRYFDVELLIRVGEYEKGNDLLTDNAIELYPEIMNFLKQGYEGVEYEETLQEMERILSDY</sequence>
<dbReference type="GO" id="GO:0016787">
    <property type="term" value="F:hydrolase activity"/>
    <property type="evidence" value="ECO:0007669"/>
    <property type="project" value="UniProtKB-KW"/>
</dbReference>
<reference evidence="6 7" key="1">
    <citation type="submission" date="2015-12" db="EMBL/GenBank/DDBJ databases">
        <title>Genome comparisons provide insights into the role of secondary metabolites in the pathogenic phase of the Photorhabdus life cycle.</title>
        <authorList>
            <person name="Tobias N.J."/>
            <person name="Mishra B."/>
            <person name="Gupta D.K."/>
            <person name="Thines M."/>
            <person name="Stinear T.P."/>
            <person name="Bode H.B."/>
        </authorList>
    </citation>
    <scope>NUCLEOTIDE SEQUENCE [LARGE SCALE GENOMIC DNA]</scope>
    <source>
        <strain evidence="6 7">PB68.1</strain>
    </source>
</reference>
<dbReference type="SUPFAM" id="SSF52540">
    <property type="entry name" value="P-loop containing nucleoside triphosphate hydrolases"/>
    <property type="match status" value="1"/>
</dbReference>
<evidence type="ECO:0000256" key="2">
    <source>
        <dbReference type="ARBA" id="ARBA00022741"/>
    </source>
</evidence>
<dbReference type="GO" id="GO:0046933">
    <property type="term" value="F:proton-transporting ATP synthase activity, rotational mechanism"/>
    <property type="evidence" value="ECO:0007669"/>
    <property type="project" value="TreeGrafter"/>
</dbReference>
<feature type="domain" description="AAA+ ATPase" evidence="5">
    <location>
        <begin position="145"/>
        <end position="322"/>
    </location>
</feature>
<dbReference type="PROSITE" id="PS00152">
    <property type="entry name" value="ATPASE_ALPHA_BETA"/>
    <property type="match status" value="1"/>
</dbReference>
<dbReference type="RefSeq" id="WP_065823044.1">
    <property type="nucleotide sequence ID" value="NZ_CAWMQZ010000071.1"/>
</dbReference>
<dbReference type="PANTHER" id="PTHR15184">
    <property type="entry name" value="ATP SYNTHASE"/>
    <property type="match status" value="1"/>
</dbReference>
<dbReference type="Pfam" id="PF18269">
    <property type="entry name" value="T3SS_ATPase_C"/>
    <property type="match status" value="1"/>
</dbReference>
<dbReference type="GO" id="GO:0005524">
    <property type="term" value="F:ATP binding"/>
    <property type="evidence" value="ECO:0007669"/>
    <property type="project" value="UniProtKB-KW"/>
</dbReference>
<dbReference type="InterPro" id="IPR050053">
    <property type="entry name" value="ATPase_alpha/beta_chains"/>
</dbReference>
<keyword evidence="2" id="KW-0547">Nucleotide-binding</keyword>
<dbReference type="InterPro" id="IPR020003">
    <property type="entry name" value="ATPase_a/bsu_AS"/>
</dbReference>
<dbReference type="Gene3D" id="1.20.1270.330">
    <property type="match status" value="1"/>
</dbReference>
<dbReference type="EC" id="3.6.3.14" evidence="6"/>
<dbReference type="EMBL" id="LOMY01000071">
    <property type="protein sequence ID" value="OCQ52861.1"/>
    <property type="molecule type" value="Genomic_DNA"/>
</dbReference>
<keyword evidence="4" id="KW-1278">Translocase</keyword>
<evidence type="ECO:0000256" key="1">
    <source>
        <dbReference type="ARBA" id="ARBA00022448"/>
    </source>
</evidence>
<dbReference type="PANTHER" id="PTHR15184:SF62">
    <property type="entry name" value="SPI-2 TYPE 3 SECRETION SYSTEM ATPASE"/>
    <property type="match status" value="1"/>
</dbReference>
<keyword evidence="3" id="KW-0067">ATP-binding</keyword>
<dbReference type="AlphaFoldDB" id="A0A1C0U4M7"/>
<dbReference type="Gene3D" id="3.40.50.300">
    <property type="entry name" value="P-loop containing nucleotide triphosphate hydrolases"/>
    <property type="match status" value="1"/>
</dbReference>
<proteinExistence type="predicted"/>
<keyword evidence="6" id="KW-0378">Hydrolase</keyword>
<evidence type="ECO:0000259" key="5">
    <source>
        <dbReference type="SMART" id="SM00382"/>
    </source>
</evidence>
<keyword evidence="1" id="KW-0813">Transport</keyword>
<dbReference type="SMART" id="SM00382">
    <property type="entry name" value="AAA"/>
    <property type="match status" value="1"/>
</dbReference>
<keyword evidence="7" id="KW-1185">Reference proteome</keyword>
<dbReference type="InterPro" id="IPR040627">
    <property type="entry name" value="T3SS_ATPase_C"/>
</dbReference>
<evidence type="ECO:0000256" key="3">
    <source>
        <dbReference type="ARBA" id="ARBA00022840"/>
    </source>
</evidence>
<dbReference type="InterPro" id="IPR027417">
    <property type="entry name" value="P-loop_NTPase"/>
</dbReference>
<evidence type="ECO:0000313" key="6">
    <source>
        <dbReference type="EMBL" id="OCQ52861.1"/>
    </source>
</evidence>
<dbReference type="InterPro" id="IPR000194">
    <property type="entry name" value="ATPase_F1/V1/A1_a/bsu_nucl-bd"/>
</dbReference>
<protein>
    <submittedName>
        <fullName evidence="6">Type III secretion ATP synthase HrcN</fullName>
        <ecNumber evidence="6">3.6.3.14</ecNumber>
    </submittedName>
</protein>
<dbReference type="Pfam" id="PF00006">
    <property type="entry name" value="ATP-synt_ab"/>
    <property type="match status" value="1"/>
</dbReference>
<comment type="caution">
    <text evidence="6">The sequence shown here is derived from an EMBL/GenBank/DDBJ whole genome shotgun (WGS) entry which is preliminary data.</text>
</comment>
<evidence type="ECO:0000313" key="7">
    <source>
        <dbReference type="Proteomes" id="UP000093476"/>
    </source>
</evidence>
<gene>
    <name evidence="6" type="primary">hrcN</name>
    <name evidence="6" type="ORF">Ppb6_01920</name>
</gene>
<organism evidence="6 7">
    <name type="scientific">Photorhabdus australis subsp. thailandensis</name>
    <dbReference type="NCBI Taxonomy" id="2805096"/>
    <lineage>
        <taxon>Bacteria</taxon>
        <taxon>Pseudomonadati</taxon>
        <taxon>Pseudomonadota</taxon>
        <taxon>Gammaproteobacteria</taxon>
        <taxon>Enterobacterales</taxon>
        <taxon>Morganellaceae</taxon>
        <taxon>Photorhabdus</taxon>
    </lineage>
</organism>
<evidence type="ECO:0000256" key="4">
    <source>
        <dbReference type="ARBA" id="ARBA00022967"/>
    </source>
</evidence>
<name>A0A1C0U4M7_9GAMM</name>
<dbReference type="InterPro" id="IPR003593">
    <property type="entry name" value="AAA+_ATPase"/>
</dbReference>
<dbReference type="NCBIfam" id="NF040574">
    <property type="entry name" value="T3SS_ATP_VscN2"/>
    <property type="match status" value="1"/>
</dbReference>
<dbReference type="STRING" id="286156.Ppb6_01920"/>
<dbReference type="Proteomes" id="UP000093476">
    <property type="component" value="Unassembled WGS sequence"/>
</dbReference>
<dbReference type="PATRIC" id="fig|286156.4.peg.2179"/>
<accession>A0A1C0U4M7</accession>